<accession>A0A0D0DEQ4</accession>
<dbReference type="HOGENOM" id="CLU_1103099_0_0_1"/>
<keyword evidence="3" id="KW-1185">Reference proteome</keyword>
<proteinExistence type="predicted"/>
<dbReference type="AlphaFoldDB" id="A0A0D0DEQ4"/>
<evidence type="ECO:0000313" key="3">
    <source>
        <dbReference type="Proteomes" id="UP000054538"/>
    </source>
</evidence>
<evidence type="ECO:0000256" key="1">
    <source>
        <dbReference type="SAM" id="MobiDB-lite"/>
    </source>
</evidence>
<evidence type="ECO:0000313" key="2">
    <source>
        <dbReference type="EMBL" id="KIK76060.1"/>
    </source>
</evidence>
<feature type="compositionally biased region" description="Acidic residues" evidence="1">
    <location>
        <begin position="14"/>
        <end position="30"/>
    </location>
</feature>
<feature type="compositionally biased region" description="Basic residues" evidence="1">
    <location>
        <begin position="72"/>
        <end position="84"/>
    </location>
</feature>
<reference evidence="2 3" key="1">
    <citation type="submission" date="2014-04" db="EMBL/GenBank/DDBJ databases">
        <authorList>
            <consortium name="DOE Joint Genome Institute"/>
            <person name="Kuo A."/>
            <person name="Kohler A."/>
            <person name="Jargeat P."/>
            <person name="Nagy L.G."/>
            <person name="Floudas D."/>
            <person name="Copeland A."/>
            <person name="Barry K.W."/>
            <person name="Cichocki N."/>
            <person name="Veneault-Fourrey C."/>
            <person name="LaButti K."/>
            <person name="Lindquist E.A."/>
            <person name="Lipzen A."/>
            <person name="Lundell T."/>
            <person name="Morin E."/>
            <person name="Murat C."/>
            <person name="Sun H."/>
            <person name="Tunlid A."/>
            <person name="Henrissat B."/>
            <person name="Grigoriev I.V."/>
            <person name="Hibbett D.S."/>
            <person name="Martin F."/>
            <person name="Nordberg H.P."/>
            <person name="Cantor M.N."/>
            <person name="Hua S.X."/>
        </authorList>
    </citation>
    <scope>NUCLEOTIDE SEQUENCE [LARGE SCALE GENOMIC DNA]</scope>
    <source>
        <strain evidence="2 3">Ve08.2h10</strain>
    </source>
</reference>
<feature type="compositionally biased region" description="Acidic residues" evidence="1">
    <location>
        <begin position="42"/>
        <end position="57"/>
    </location>
</feature>
<organism evidence="2 3">
    <name type="scientific">Paxillus rubicundulus Ve08.2h10</name>
    <dbReference type="NCBI Taxonomy" id="930991"/>
    <lineage>
        <taxon>Eukaryota</taxon>
        <taxon>Fungi</taxon>
        <taxon>Dikarya</taxon>
        <taxon>Basidiomycota</taxon>
        <taxon>Agaricomycotina</taxon>
        <taxon>Agaricomycetes</taxon>
        <taxon>Agaricomycetidae</taxon>
        <taxon>Boletales</taxon>
        <taxon>Paxilineae</taxon>
        <taxon>Paxillaceae</taxon>
        <taxon>Paxillus</taxon>
    </lineage>
</organism>
<protein>
    <submittedName>
        <fullName evidence="2">Uncharacterized protein</fullName>
    </submittedName>
</protein>
<feature type="compositionally biased region" description="Basic and acidic residues" evidence="1">
    <location>
        <begin position="58"/>
        <end position="71"/>
    </location>
</feature>
<dbReference type="Proteomes" id="UP000054538">
    <property type="component" value="Unassembled WGS sequence"/>
</dbReference>
<dbReference type="EMBL" id="KN827696">
    <property type="protein sequence ID" value="KIK76060.1"/>
    <property type="molecule type" value="Genomic_DNA"/>
</dbReference>
<name>A0A0D0DEQ4_9AGAM</name>
<gene>
    <name evidence="2" type="ORF">PAXRUDRAFT_29011</name>
</gene>
<sequence length="252" mass="29186">MHYMDPLMRRQGQESDDGSEFEDDSEDDKENEERDKGKGGGGDEDEGKDEDGDEDRDEDKVEERDEREVQHVKKHKSKAKKVSKKMVSVLQQGEDNQPEAKKHKSMATSEVSKAGKKVVLKKMVTGSVEQVWVISTDYYFQQSKQELEIHEENEDRNDLGVKPIIKIKKCHHDSKEGENHSDTMATHRTKRQHFVVSQHTKEENDSDVVVHHTKRHHVLINSNFPKHRTQMMKMDLGRVRTVAHPKQSLTQL</sequence>
<dbReference type="InParanoid" id="A0A0D0DEQ4"/>
<reference evidence="3" key="2">
    <citation type="submission" date="2015-01" db="EMBL/GenBank/DDBJ databases">
        <title>Evolutionary Origins and Diversification of the Mycorrhizal Mutualists.</title>
        <authorList>
            <consortium name="DOE Joint Genome Institute"/>
            <consortium name="Mycorrhizal Genomics Consortium"/>
            <person name="Kohler A."/>
            <person name="Kuo A."/>
            <person name="Nagy L.G."/>
            <person name="Floudas D."/>
            <person name="Copeland A."/>
            <person name="Barry K.W."/>
            <person name="Cichocki N."/>
            <person name="Veneault-Fourrey C."/>
            <person name="LaButti K."/>
            <person name="Lindquist E.A."/>
            <person name="Lipzen A."/>
            <person name="Lundell T."/>
            <person name="Morin E."/>
            <person name="Murat C."/>
            <person name="Riley R."/>
            <person name="Ohm R."/>
            <person name="Sun H."/>
            <person name="Tunlid A."/>
            <person name="Henrissat B."/>
            <person name="Grigoriev I.V."/>
            <person name="Hibbett D.S."/>
            <person name="Martin F."/>
        </authorList>
    </citation>
    <scope>NUCLEOTIDE SEQUENCE [LARGE SCALE GENOMIC DNA]</scope>
    <source>
        <strain evidence="3">Ve08.2h10</strain>
    </source>
</reference>
<feature type="region of interest" description="Disordered" evidence="1">
    <location>
        <begin position="1"/>
        <end position="109"/>
    </location>
</feature>